<evidence type="ECO:0000256" key="1">
    <source>
        <dbReference type="SAM" id="MobiDB-lite"/>
    </source>
</evidence>
<feature type="compositionally biased region" description="Basic and acidic residues" evidence="1">
    <location>
        <begin position="430"/>
        <end position="442"/>
    </location>
</feature>
<dbReference type="NCBIfam" id="TIGR01538">
    <property type="entry name" value="portal_SPP1"/>
    <property type="match status" value="1"/>
</dbReference>
<dbReference type="RefSeq" id="WP_003708111.1">
    <property type="nucleotide sequence ID" value="NZ_AFOI01000004.1"/>
</dbReference>
<protein>
    <recommendedName>
        <fullName evidence="4">Phage portal protein</fullName>
    </recommendedName>
</protein>
<organism evidence="2 3">
    <name type="scientific">Ligilactobacillus salivarius GJ-24</name>
    <dbReference type="NCBI Taxonomy" id="1041521"/>
    <lineage>
        <taxon>Bacteria</taxon>
        <taxon>Bacillati</taxon>
        <taxon>Bacillota</taxon>
        <taxon>Bacilli</taxon>
        <taxon>Lactobacillales</taxon>
        <taxon>Lactobacillaceae</taxon>
        <taxon>Ligilactobacillus</taxon>
    </lineage>
</organism>
<sequence length="473" mass="54845">MKEYLNDRCIVDEDGVFYYDSENDITPGDLRRFIYKNEVLSEKYSKYRRYYKAQHDKIQKLEPKPNGKPDNRLIMNYPKKLVDTFTGFAVGKPVQITLQEDLANKTLSEFNLSRKMDSVFAKTWKESSIYGRAYFYVYSADKKIYVTDATPLDTFVIYDNTVARKPLYSVRYSKVGMAQRYRVTLYSDAYIWNFDTKDNLNSLGQRINNPFETIPIIEVVENDERLGVIENVITLIDEMDKALSEKSNDVDYFADAYMKVLGALLTKEQLEKLRDTRIINLKSKESEDDTPENLDVDFLSKPNADTTQENLINRIDDKIYQMSMIVNLNDEDFGNSTGVALEMKYKPMLNLATLKSRLFNESIKDMYRVVFASDLLNGIDRETWQFLDINYQYDLPHDSLTEAQTAQALSSLGISTETWLKVLSVVNDPRQEKENMDKEKQAQMESNLDFLKQNNAVTDGDSNDNSQGRETKD</sequence>
<dbReference type="EMBL" id="AFOI01000004">
    <property type="protein sequence ID" value="EGM50842.1"/>
    <property type="molecule type" value="Genomic_DNA"/>
</dbReference>
<comment type="caution">
    <text evidence="2">The sequence shown here is derived from an EMBL/GenBank/DDBJ whole genome shotgun (WGS) entry which is preliminary data.</text>
</comment>
<evidence type="ECO:0008006" key="4">
    <source>
        <dbReference type="Google" id="ProtNLM"/>
    </source>
</evidence>
<feature type="region of interest" description="Disordered" evidence="1">
    <location>
        <begin position="430"/>
        <end position="473"/>
    </location>
</feature>
<evidence type="ECO:0000313" key="2">
    <source>
        <dbReference type="EMBL" id="EGM50842.1"/>
    </source>
</evidence>
<name>F7QW41_9LACO</name>
<evidence type="ECO:0000313" key="3">
    <source>
        <dbReference type="Proteomes" id="UP000003074"/>
    </source>
</evidence>
<proteinExistence type="predicted"/>
<dbReference type="InterPro" id="IPR021145">
    <property type="entry name" value="Portal_protein_SPP1_Gp6-like"/>
</dbReference>
<dbReference type="PATRIC" id="fig|1041521.3.peg.1397"/>
<accession>F7QW41</accession>
<dbReference type="Pfam" id="PF05133">
    <property type="entry name" value="SPP1_portal"/>
    <property type="match status" value="1"/>
</dbReference>
<reference evidence="2 3" key="1">
    <citation type="journal article" date="2011" name="J. Bacteriol.">
        <title>Genome Sequence of Lactobacillus salivarius GJ-24, a Probiotic Strain Isolated from Healthy Adult Intestine.</title>
        <authorList>
            <person name="Cho Y.J."/>
            <person name="Choi J.K."/>
            <person name="Kim J.H."/>
            <person name="Lim Y.S."/>
            <person name="Ham J.S."/>
            <person name="Kang D.K."/>
            <person name="Chun J."/>
            <person name="Paik H.D."/>
            <person name="Kim G.B."/>
        </authorList>
    </citation>
    <scope>NUCLEOTIDE SEQUENCE [LARGE SCALE GENOMIC DNA]</scope>
    <source>
        <strain evidence="2 3">GJ-24</strain>
    </source>
</reference>
<dbReference type="AlphaFoldDB" id="F7QW41"/>
<gene>
    <name evidence="2" type="ORF">LSGJ_01390</name>
</gene>
<dbReference type="InterPro" id="IPR006428">
    <property type="entry name" value="Portal_SPP1-type"/>
</dbReference>
<dbReference type="Proteomes" id="UP000003074">
    <property type="component" value="Unassembled WGS sequence"/>
</dbReference>